<keyword evidence="7" id="KW-0256">Endoplasmic reticulum</keyword>
<dbReference type="PANTHER" id="PTHR13266:SF1">
    <property type="entry name" value="PROTEASOME INHIBITOR PI31 SUBUNIT"/>
    <property type="match status" value="1"/>
</dbReference>
<feature type="compositionally biased region" description="Basic and acidic residues" evidence="11">
    <location>
        <begin position="196"/>
        <end position="210"/>
    </location>
</feature>
<evidence type="ECO:0000256" key="7">
    <source>
        <dbReference type="ARBA" id="ARBA00022824"/>
    </source>
</evidence>
<evidence type="ECO:0000256" key="11">
    <source>
        <dbReference type="SAM" id="MobiDB-lite"/>
    </source>
</evidence>
<dbReference type="Proteomes" id="UP001140453">
    <property type="component" value="Unassembled WGS sequence"/>
</dbReference>
<gene>
    <name evidence="14" type="ORF">N0V93_009919</name>
</gene>
<keyword evidence="8" id="KW-0647">Proteasome</keyword>
<comment type="similarity">
    <text evidence="3">Belongs to the proteasome inhibitor PI31 family.</text>
</comment>
<proteinExistence type="inferred from homology"/>
<evidence type="ECO:0000256" key="4">
    <source>
        <dbReference type="ARBA" id="ARBA00022481"/>
    </source>
</evidence>
<evidence type="ECO:0008006" key="16">
    <source>
        <dbReference type="Google" id="ProtNLM"/>
    </source>
</evidence>
<evidence type="ECO:0000256" key="2">
    <source>
        <dbReference type="ARBA" id="ARBA00004496"/>
    </source>
</evidence>
<evidence type="ECO:0000259" key="13">
    <source>
        <dbReference type="Pfam" id="PF11566"/>
    </source>
</evidence>
<feature type="region of interest" description="Disordered" evidence="11">
    <location>
        <begin position="303"/>
        <end position="407"/>
    </location>
</feature>
<dbReference type="EMBL" id="JAPEVB010000007">
    <property type="protein sequence ID" value="KAJ4385491.1"/>
    <property type="molecule type" value="Genomic_DNA"/>
</dbReference>
<evidence type="ECO:0000256" key="1">
    <source>
        <dbReference type="ARBA" id="ARBA00004240"/>
    </source>
</evidence>
<dbReference type="Pfam" id="PF11566">
    <property type="entry name" value="PI31_Prot_N"/>
    <property type="match status" value="1"/>
</dbReference>
<dbReference type="GO" id="GO:0043161">
    <property type="term" value="P:proteasome-mediated ubiquitin-dependent protein catabolic process"/>
    <property type="evidence" value="ECO:0007669"/>
    <property type="project" value="InterPro"/>
</dbReference>
<evidence type="ECO:0000256" key="5">
    <source>
        <dbReference type="ARBA" id="ARBA00022490"/>
    </source>
</evidence>
<dbReference type="GO" id="GO:0005783">
    <property type="term" value="C:endoplasmic reticulum"/>
    <property type="evidence" value="ECO:0007669"/>
    <property type="project" value="UniProtKB-SubCell"/>
</dbReference>
<comment type="subcellular location">
    <subcellularLocation>
        <location evidence="2">Cytoplasm</location>
    </subcellularLocation>
    <subcellularLocation>
        <location evidence="1">Endoplasmic reticulum</location>
    </subcellularLocation>
</comment>
<evidence type="ECO:0000256" key="10">
    <source>
        <dbReference type="ARBA" id="ARBA00024805"/>
    </source>
</evidence>
<feature type="compositionally biased region" description="Gly residues" evidence="11">
    <location>
        <begin position="330"/>
        <end position="340"/>
    </location>
</feature>
<protein>
    <recommendedName>
        <fullName evidence="16">Proteasome inhibitor PI31 subunit</fullName>
    </recommendedName>
</protein>
<feature type="domain" description="PI31 proteasome regulator N-terminal" evidence="13">
    <location>
        <begin position="27"/>
        <end position="190"/>
    </location>
</feature>
<feature type="domain" description="PI31 proteasome regulator C-terminal" evidence="12">
    <location>
        <begin position="282"/>
        <end position="357"/>
    </location>
</feature>
<evidence type="ECO:0000256" key="8">
    <source>
        <dbReference type="ARBA" id="ARBA00022942"/>
    </source>
</evidence>
<evidence type="ECO:0000256" key="6">
    <source>
        <dbReference type="ARBA" id="ARBA00022553"/>
    </source>
</evidence>
<comment type="caution">
    <text evidence="14">The sequence shown here is derived from an EMBL/GenBank/DDBJ whole genome shotgun (WGS) entry which is preliminary data.</text>
</comment>
<dbReference type="OrthoDB" id="68090at2759"/>
<dbReference type="Gene3D" id="3.40.1000.30">
    <property type="match status" value="1"/>
</dbReference>
<dbReference type="GO" id="GO:0000502">
    <property type="term" value="C:proteasome complex"/>
    <property type="evidence" value="ECO:0007669"/>
    <property type="project" value="UniProtKB-KW"/>
</dbReference>
<reference evidence="14" key="1">
    <citation type="submission" date="2022-10" db="EMBL/GenBank/DDBJ databases">
        <title>Tapping the CABI collections for fungal endophytes: first genome assemblies for Collariella, Neodidymelliopsis, Ascochyta clinopodiicola, Didymella pomorum, Didymosphaeria variabile, Neocosmospora piperis and Neocucurbitaria cava.</title>
        <authorList>
            <person name="Hill R."/>
        </authorList>
    </citation>
    <scope>NUCLEOTIDE SEQUENCE</scope>
    <source>
        <strain evidence="14">IMI 355082</strain>
    </source>
</reference>
<keyword evidence="9" id="KW-0007">Acetylation</keyword>
<dbReference type="AlphaFoldDB" id="A0A9W8YJ18"/>
<dbReference type="InterPro" id="IPR013886">
    <property type="entry name" value="PI31_Prot_C"/>
</dbReference>
<keyword evidence="15" id="KW-1185">Reference proteome</keyword>
<keyword evidence="6" id="KW-0597">Phosphoprotein</keyword>
<evidence type="ECO:0000313" key="14">
    <source>
        <dbReference type="EMBL" id="KAJ4385491.1"/>
    </source>
</evidence>
<dbReference type="FunFam" id="3.40.1000.30:FF:000006">
    <property type="entry name" value="Chromosome 8, whole genome shotgun sequence"/>
    <property type="match status" value="1"/>
</dbReference>
<keyword evidence="5" id="KW-0963">Cytoplasm</keyword>
<comment type="function">
    <text evidence="10">Plays an important role in control of proteasome function. Inhibits the hydrolysis of protein and peptide substrates by the 20S proteasome. Also inhibits the activation of the proteasome by the proteasome regulatory proteins PA700 and PA28.</text>
</comment>
<feature type="compositionally biased region" description="Gly residues" evidence="11">
    <location>
        <begin position="357"/>
        <end position="407"/>
    </location>
</feature>
<sequence>MATDPLSPQSILQSMADALPTHDKDDTTSDISSSAEAIALFTHACMHILGFRLLGFNEDQKMESDCARLAPRLPSNWNASVSSYSFLYAHSQSSMQFVLKTDRLGAKTEIRGLAVGADNINRLELVARDYISQAALPLRITLHPDTGAEDRSDLVAKLQTVFISPARIADLASLLKINIIQRLIPSLQKEGYQESPDDRAARDDADRVGREGPSSQPRAPQPCDPQPARPYPYDDPLAAPPRRPLPAGDFPPPGFEDEFEINRPPRVGGGLRMPGGESPFNIGHDDLHPPGLGPHDPFRGSFVPGGGLPRPGGMGGGMHPTFDDPLFQGPRGGGGGGEGGAFDPQAPPGARWDPVGPGAGGPRLGGGRGFGGGQGFGGGRGFGSGQGFGSGNGFGTGGNPFGGGDII</sequence>
<evidence type="ECO:0000259" key="12">
    <source>
        <dbReference type="Pfam" id="PF08577"/>
    </source>
</evidence>
<feature type="compositionally biased region" description="Gly residues" evidence="11">
    <location>
        <begin position="303"/>
        <end position="318"/>
    </location>
</feature>
<evidence type="ECO:0000256" key="3">
    <source>
        <dbReference type="ARBA" id="ARBA00006405"/>
    </source>
</evidence>
<feature type="region of interest" description="Disordered" evidence="11">
    <location>
        <begin position="189"/>
        <end position="265"/>
    </location>
</feature>
<feature type="compositionally biased region" description="Pro residues" evidence="11">
    <location>
        <begin position="219"/>
        <end position="230"/>
    </location>
</feature>
<evidence type="ECO:0000256" key="9">
    <source>
        <dbReference type="ARBA" id="ARBA00022990"/>
    </source>
</evidence>
<accession>A0A9W8YJ18</accession>
<name>A0A9W8YJ18_9PEZI</name>
<feature type="compositionally biased region" description="Pro residues" evidence="11">
    <location>
        <begin position="238"/>
        <end position="254"/>
    </location>
</feature>
<keyword evidence="4" id="KW-0488">Methylation</keyword>
<organism evidence="14 15">
    <name type="scientific">Gnomoniopsis smithogilvyi</name>
    <dbReference type="NCBI Taxonomy" id="1191159"/>
    <lineage>
        <taxon>Eukaryota</taxon>
        <taxon>Fungi</taxon>
        <taxon>Dikarya</taxon>
        <taxon>Ascomycota</taxon>
        <taxon>Pezizomycotina</taxon>
        <taxon>Sordariomycetes</taxon>
        <taxon>Sordariomycetidae</taxon>
        <taxon>Diaporthales</taxon>
        <taxon>Gnomoniaceae</taxon>
        <taxon>Gnomoniopsis</taxon>
    </lineage>
</organism>
<dbReference type="Pfam" id="PF08577">
    <property type="entry name" value="PI31_Prot_C"/>
    <property type="match status" value="1"/>
</dbReference>
<dbReference type="PANTHER" id="PTHR13266">
    <property type="entry name" value="PROTEASOME INHIBITOR"/>
    <property type="match status" value="1"/>
</dbReference>
<dbReference type="GO" id="GO:0070628">
    <property type="term" value="F:proteasome binding"/>
    <property type="evidence" value="ECO:0007669"/>
    <property type="project" value="InterPro"/>
</dbReference>
<dbReference type="InterPro" id="IPR045128">
    <property type="entry name" value="PI31-like"/>
</dbReference>
<dbReference type="InterPro" id="IPR021625">
    <property type="entry name" value="PI31_Prot_N"/>
</dbReference>
<evidence type="ECO:0000313" key="15">
    <source>
        <dbReference type="Proteomes" id="UP001140453"/>
    </source>
</evidence>
<dbReference type="GO" id="GO:0004866">
    <property type="term" value="F:endopeptidase inhibitor activity"/>
    <property type="evidence" value="ECO:0007669"/>
    <property type="project" value="InterPro"/>
</dbReference>